<dbReference type="EMBL" id="CP036272">
    <property type="protein sequence ID" value="QDT57823.1"/>
    <property type="molecule type" value="Genomic_DNA"/>
</dbReference>
<organism evidence="1 2">
    <name type="scientific">Stieleria bergensis</name>
    <dbReference type="NCBI Taxonomy" id="2528025"/>
    <lineage>
        <taxon>Bacteria</taxon>
        <taxon>Pseudomonadati</taxon>
        <taxon>Planctomycetota</taxon>
        <taxon>Planctomycetia</taxon>
        <taxon>Pirellulales</taxon>
        <taxon>Pirellulaceae</taxon>
        <taxon>Stieleria</taxon>
    </lineage>
</organism>
<protein>
    <submittedName>
        <fullName evidence="1">Uncharacterized protein</fullName>
    </submittedName>
</protein>
<reference evidence="1 2" key="1">
    <citation type="submission" date="2019-02" db="EMBL/GenBank/DDBJ databases">
        <title>Deep-cultivation of Planctomycetes and their phenomic and genomic characterization uncovers novel biology.</title>
        <authorList>
            <person name="Wiegand S."/>
            <person name="Jogler M."/>
            <person name="Boedeker C."/>
            <person name="Pinto D."/>
            <person name="Vollmers J."/>
            <person name="Rivas-Marin E."/>
            <person name="Kohn T."/>
            <person name="Peeters S.H."/>
            <person name="Heuer A."/>
            <person name="Rast P."/>
            <person name="Oberbeckmann S."/>
            <person name="Bunk B."/>
            <person name="Jeske O."/>
            <person name="Meyerdierks A."/>
            <person name="Storesund J.E."/>
            <person name="Kallscheuer N."/>
            <person name="Luecker S."/>
            <person name="Lage O.M."/>
            <person name="Pohl T."/>
            <person name="Merkel B.J."/>
            <person name="Hornburger P."/>
            <person name="Mueller R.-W."/>
            <person name="Bruemmer F."/>
            <person name="Labrenz M."/>
            <person name="Spormann A.M."/>
            <person name="Op den Camp H."/>
            <person name="Overmann J."/>
            <person name="Amann R."/>
            <person name="Jetten M.S.M."/>
            <person name="Mascher T."/>
            <person name="Medema M.H."/>
            <person name="Devos D.P."/>
            <person name="Kaster A.-K."/>
            <person name="Ovreas L."/>
            <person name="Rohde M."/>
            <person name="Galperin M.Y."/>
            <person name="Jogler C."/>
        </authorList>
    </citation>
    <scope>NUCLEOTIDE SEQUENCE [LARGE SCALE GENOMIC DNA]</scope>
    <source>
        <strain evidence="1 2">SV_7m_r</strain>
    </source>
</reference>
<proteinExistence type="predicted"/>
<keyword evidence="2" id="KW-1185">Reference proteome</keyword>
<name>A0A517SNX3_9BACT</name>
<dbReference type="AlphaFoldDB" id="A0A517SNX3"/>
<gene>
    <name evidence="1" type="ORF">SV7mr_03080</name>
</gene>
<sequence length="68" mass="6916">MNPSVSQQGASGDETAVTTVRVCLLTLGLAGGIPRVVSEGCCNSCWRSGLSCNVGCSVAVRMPLVMSV</sequence>
<dbReference type="Proteomes" id="UP000315003">
    <property type="component" value="Chromosome"/>
</dbReference>
<evidence type="ECO:0000313" key="2">
    <source>
        <dbReference type="Proteomes" id="UP000315003"/>
    </source>
</evidence>
<evidence type="ECO:0000313" key="1">
    <source>
        <dbReference type="EMBL" id="QDT57823.1"/>
    </source>
</evidence>
<accession>A0A517SNX3</accession>